<organism evidence="1">
    <name type="scientific">viral metagenome</name>
    <dbReference type="NCBI Taxonomy" id="1070528"/>
    <lineage>
        <taxon>unclassified sequences</taxon>
        <taxon>metagenomes</taxon>
        <taxon>organismal metagenomes</taxon>
    </lineage>
</organism>
<evidence type="ECO:0000313" key="1">
    <source>
        <dbReference type="EMBL" id="QHT92919.1"/>
    </source>
</evidence>
<reference evidence="1" key="1">
    <citation type="journal article" date="2020" name="Nature">
        <title>Giant virus diversity and host interactions through global metagenomics.</title>
        <authorList>
            <person name="Schulz F."/>
            <person name="Roux S."/>
            <person name="Paez-Espino D."/>
            <person name="Jungbluth S."/>
            <person name="Walsh D.A."/>
            <person name="Denef V.J."/>
            <person name="McMahon K.D."/>
            <person name="Konstantinidis K.T."/>
            <person name="Eloe-Fadrosh E.A."/>
            <person name="Kyrpides N.C."/>
            <person name="Woyke T."/>
        </authorList>
    </citation>
    <scope>NUCLEOTIDE SEQUENCE</scope>
    <source>
        <strain evidence="1">GVMAG-M-3300023184-89</strain>
    </source>
</reference>
<dbReference type="EMBL" id="MN740196">
    <property type="protein sequence ID" value="QHT92919.1"/>
    <property type="molecule type" value="Genomic_DNA"/>
</dbReference>
<sequence>MADFETRVLENGLLIEEIPVELRTEKICINALKWGLKIYKTNDYKHQREMCFRIMNSFPKEILLTGFVVGHLSQFA</sequence>
<protein>
    <submittedName>
        <fullName evidence="1">Uncharacterized protein</fullName>
    </submittedName>
</protein>
<name>A0A6C0IJD5_9ZZZZ</name>
<accession>A0A6C0IJD5</accession>
<dbReference type="AlphaFoldDB" id="A0A6C0IJD5"/>
<proteinExistence type="predicted"/>